<evidence type="ECO:0000256" key="5">
    <source>
        <dbReference type="ARBA" id="ARBA00022777"/>
    </source>
</evidence>
<evidence type="ECO:0000259" key="8">
    <source>
        <dbReference type="PROSITE" id="PS50112"/>
    </source>
</evidence>
<dbReference type="NCBIfam" id="TIGR00229">
    <property type="entry name" value="sensory_box"/>
    <property type="match status" value="1"/>
</dbReference>
<dbReference type="InterPro" id="IPR004358">
    <property type="entry name" value="Sig_transdc_His_kin-like_C"/>
</dbReference>
<evidence type="ECO:0000256" key="1">
    <source>
        <dbReference type="ARBA" id="ARBA00000085"/>
    </source>
</evidence>
<dbReference type="InterPro" id="IPR003594">
    <property type="entry name" value="HATPase_dom"/>
</dbReference>
<proteinExistence type="predicted"/>
<dbReference type="SMART" id="SM00388">
    <property type="entry name" value="HisKA"/>
    <property type="match status" value="1"/>
</dbReference>
<gene>
    <name evidence="10" type="ORF">KSZ_39390</name>
</gene>
<evidence type="ECO:0000256" key="4">
    <source>
        <dbReference type="ARBA" id="ARBA00022679"/>
    </source>
</evidence>
<dbReference type="Pfam" id="PF00512">
    <property type="entry name" value="HisKA"/>
    <property type="match status" value="1"/>
</dbReference>
<dbReference type="PROSITE" id="PS50109">
    <property type="entry name" value="HIS_KIN"/>
    <property type="match status" value="1"/>
</dbReference>
<feature type="domain" description="PAS" evidence="8">
    <location>
        <begin position="25"/>
        <end position="86"/>
    </location>
</feature>
<organism evidence="10 11">
    <name type="scientific">Dictyobacter formicarum</name>
    <dbReference type="NCBI Taxonomy" id="2778368"/>
    <lineage>
        <taxon>Bacteria</taxon>
        <taxon>Bacillati</taxon>
        <taxon>Chloroflexota</taxon>
        <taxon>Ktedonobacteria</taxon>
        <taxon>Ktedonobacterales</taxon>
        <taxon>Dictyobacteraceae</taxon>
        <taxon>Dictyobacter</taxon>
    </lineage>
</organism>
<evidence type="ECO:0000313" key="10">
    <source>
        <dbReference type="EMBL" id="GHO85933.1"/>
    </source>
</evidence>
<dbReference type="RefSeq" id="WP_201363562.1">
    <property type="nucleotide sequence ID" value="NZ_BNJJ01000010.1"/>
</dbReference>
<evidence type="ECO:0000256" key="3">
    <source>
        <dbReference type="ARBA" id="ARBA00022553"/>
    </source>
</evidence>
<keyword evidence="11" id="KW-1185">Reference proteome</keyword>
<keyword evidence="5" id="KW-0418">Kinase</keyword>
<dbReference type="SUPFAM" id="SSF55874">
    <property type="entry name" value="ATPase domain of HSP90 chaperone/DNA topoisomerase II/histidine kinase"/>
    <property type="match status" value="1"/>
</dbReference>
<dbReference type="InterPro" id="IPR000014">
    <property type="entry name" value="PAS"/>
</dbReference>
<dbReference type="Pfam" id="PF08448">
    <property type="entry name" value="PAS_4"/>
    <property type="match status" value="1"/>
</dbReference>
<evidence type="ECO:0000256" key="6">
    <source>
        <dbReference type="ARBA" id="ARBA00023012"/>
    </source>
</evidence>
<dbReference type="InterPro" id="IPR000700">
    <property type="entry name" value="PAS-assoc_C"/>
</dbReference>
<evidence type="ECO:0000259" key="9">
    <source>
        <dbReference type="PROSITE" id="PS50113"/>
    </source>
</evidence>
<feature type="domain" description="Histidine kinase" evidence="7">
    <location>
        <begin position="304"/>
        <end position="527"/>
    </location>
</feature>
<dbReference type="InterPro" id="IPR005467">
    <property type="entry name" value="His_kinase_dom"/>
</dbReference>
<comment type="catalytic activity">
    <reaction evidence="1">
        <text>ATP + protein L-histidine = ADP + protein N-phospho-L-histidine.</text>
        <dbReference type="EC" id="2.7.13.3"/>
    </reaction>
</comment>
<dbReference type="InterPro" id="IPR036890">
    <property type="entry name" value="HATPase_C_sf"/>
</dbReference>
<protein>
    <recommendedName>
        <fullName evidence="2">histidine kinase</fullName>
        <ecNumber evidence="2">2.7.13.3</ecNumber>
    </recommendedName>
</protein>
<dbReference type="EMBL" id="BNJJ01000010">
    <property type="protein sequence ID" value="GHO85933.1"/>
    <property type="molecule type" value="Genomic_DNA"/>
</dbReference>
<dbReference type="PRINTS" id="PR00344">
    <property type="entry name" value="BCTRLSENSOR"/>
</dbReference>
<comment type="caution">
    <text evidence="10">The sequence shown here is derived from an EMBL/GenBank/DDBJ whole genome shotgun (WGS) entry which is preliminary data.</text>
</comment>
<dbReference type="Pfam" id="PF02518">
    <property type="entry name" value="HATPase_c"/>
    <property type="match status" value="1"/>
</dbReference>
<dbReference type="PROSITE" id="PS50112">
    <property type="entry name" value="PAS"/>
    <property type="match status" value="1"/>
</dbReference>
<name>A0ABQ3VJD2_9CHLR</name>
<dbReference type="PANTHER" id="PTHR43047">
    <property type="entry name" value="TWO-COMPONENT HISTIDINE PROTEIN KINASE"/>
    <property type="match status" value="1"/>
</dbReference>
<dbReference type="CDD" id="cd16922">
    <property type="entry name" value="HATPase_EvgS-ArcB-TorS-like"/>
    <property type="match status" value="1"/>
</dbReference>
<evidence type="ECO:0000256" key="2">
    <source>
        <dbReference type="ARBA" id="ARBA00012438"/>
    </source>
</evidence>
<dbReference type="Gene3D" id="3.30.450.20">
    <property type="entry name" value="PAS domain"/>
    <property type="match status" value="2"/>
</dbReference>
<dbReference type="InterPro" id="IPR035965">
    <property type="entry name" value="PAS-like_dom_sf"/>
</dbReference>
<dbReference type="SUPFAM" id="SSF55785">
    <property type="entry name" value="PYP-like sensor domain (PAS domain)"/>
    <property type="match status" value="2"/>
</dbReference>
<dbReference type="Proteomes" id="UP000635565">
    <property type="component" value="Unassembled WGS sequence"/>
</dbReference>
<accession>A0ABQ3VJD2</accession>
<feature type="domain" description="PAC" evidence="9">
    <location>
        <begin position="89"/>
        <end position="143"/>
    </location>
</feature>
<dbReference type="Gene3D" id="1.10.287.130">
    <property type="match status" value="1"/>
</dbReference>
<dbReference type="CDD" id="cd00130">
    <property type="entry name" value="PAS"/>
    <property type="match status" value="1"/>
</dbReference>
<dbReference type="EC" id="2.7.13.3" evidence="2"/>
<dbReference type="Gene3D" id="3.30.565.10">
    <property type="entry name" value="Histidine kinase-like ATPase, C-terminal domain"/>
    <property type="match status" value="1"/>
</dbReference>
<evidence type="ECO:0000259" key="7">
    <source>
        <dbReference type="PROSITE" id="PS50109"/>
    </source>
</evidence>
<reference evidence="10 11" key="1">
    <citation type="journal article" date="2021" name="Int. J. Syst. Evol. Microbiol.">
        <title>Reticulibacter mediterranei gen. nov., sp. nov., within the new family Reticulibacteraceae fam. nov., and Ktedonospora formicarum gen. nov., sp. nov., Ktedonobacter robiniae sp. nov., Dictyobacter formicarum sp. nov. and Dictyobacter arantiisoli sp. nov., belonging to the class Ktedonobacteria.</title>
        <authorList>
            <person name="Yabe S."/>
            <person name="Zheng Y."/>
            <person name="Wang C.M."/>
            <person name="Sakai Y."/>
            <person name="Abe K."/>
            <person name="Yokota A."/>
            <person name="Donadio S."/>
            <person name="Cavaletti L."/>
            <person name="Monciardini P."/>
        </authorList>
    </citation>
    <scope>NUCLEOTIDE SEQUENCE [LARGE SCALE GENOMIC DNA]</scope>
    <source>
        <strain evidence="10 11">SOSP1-9</strain>
    </source>
</reference>
<dbReference type="SUPFAM" id="SSF47384">
    <property type="entry name" value="Homodimeric domain of signal transducing histidine kinase"/>
    <property type="match status" value="1"/>
</dbReference>
<dbReference type="InterPro" id="IPR036097">
    <property type="entry name" value="HisK_dim/P_sf"/>
</dbReference>
<dbReference type="InterPro" id="IPR003661">
    <property type="entry name" value="HisK_dim/P_dom"/>
</dbReference>
<keyword evidence="4" id="KW-0808">Transferase</keyword>
<dbReference type="PROSITE" id="PS50113">
    <property type="entry name" value="PAC"/>
    <property type="match status" value="1"/>
</dbReference>
<dbReference type="PANTHER" id="PTHR43047:SF72">
    <property type="entry name" value="OSMOSENSING HISTIDINE PROTEIN KINASE SLN1"/>
    <property type="match status" value="1"/>
</dbReference>
<keyword evidence="6" id="KW-0902">Two-component regulatory system</keyword>
<evidence type="ECO:0000313" key="11">
    <source>
        <dbReference type="Proteomes" id="UP000635565"/>
    </source>
</evidence>
<dbReference type="SMART" id="SM00091">
    <property type="entry name" value="PAS"/>
    <property type="match status" value="2"/>
</dbReference>
<dbReference type="SMART" id="SM00387">
    <property type="entry name" value="HATPase_c"/>
    <property type="match status" value="1"/>
</dbReference>
<dbReference type="InterPro" id="IPR013656">
    <property type="entry name" value="PAS_4"/>
</dbReference>
<sequence length="531" mass="60040">MHYGTLKKHKSYLLSRKNQLDLQGRLLELAHDAIIVRDPESNIVLWNQGAEHLYGWTAREAMGQITHTLLQTRFPVSEDDVQNILETKGYWEGDLVHTNREGEQVIVESRQILERDARSKPMAILEINRDVTERRRLEVIERKLQAEQKAKLDFLQLIIDELPVGIYLVRGLEARFVLFNRATTSVWGAEVKPGQPLKEFMEDNNIKLLGANGQELSFQQLATYQAIMTGANIYQFQEVVRRPDGSVLPILVGAIPLKRDDAPYRFSHDLFTGIDPDERLVLVVHQDVTILKKTEALKEEFINLATHELRTPVTVLAMGADMLLARSARGHGQPLDVRQEKIVQDMRQATRQLSKITEDMVDATRLQVGHLQVKQKPTDLLVLVTQVIDRLQLTTPIHQINLHTSVDKLCVFIDADRIEQVLANLLSNAIKYSPQGGPIDITIKEETRTNEALLQVKDGGLGIPANQQSRIFGRFERADNVKAMHIGGTGLGLYLSRELIECHGGHIWFESEEGVGSTFCFTLPLCSENLS</sequence>
<dbReference type="CDD" id="cd00082">
    <property type="entry name" value="HisKA"/>
    <property type="match status" value="1"/>
</dbReference>
<keyword evidence="3" id="KW-0597">Phosphoprotein</keyword>